<reference evidence="3" key="1">
    <citation type="submission" date="2014-09" db="EMBL/GenBank/DDBJ databases">
        <authorList>
            <person name="Illeghems K.G."/>
        </authorList>
    </citation>
    <scope>NUCLEOTIDE SEQUENCE [LARGE SCALE GENOMIC DNA]</scope>
    <source>
        <strain evidence="3">108B</strain>
    </source>
</reference>
<accession>A0A0U5FL49</accession>
<keyword evidence="3" id="KW-1185">Reference proteome</keyword>
<feature type="region of interest" description="Disordered" evidence="1">
    <location>
        <begin position="1"/>
        <end position="25"/>
    </location>
</feature>
<gene>
    <name evidence="2" type="ORF">ASN_1148</name>
</gene>
<organism evidence="2 3">
    <name type="scientific">Acetobacter senegalensis</name>
    <dbReference type="NCBI Taxonomy" id="446692"/>
    <lineage>
        <taxon>Bacteria</taxon>
        <taxon>Pseudomonadati</taxon>
        <taxon>Pseudomonadota</taxon>
        <taxon>Alphaproteobacteria</taxon>
        <taxon>Acetobacterales</taxon>
        <taxon>Acetobacteraceae</taxon>
        <taxon>Acetobacter</taxon>
    </lineage>
</organism>
<proteinExistence type="predicted"/>
<evidence type="ECO:0000313" key="3">
    <source>
        <dbReference type="Proteomes" id="UP000056109"/>
    </source>
</evidence>
<evidence type="ECO:0000256" key="1">
    <source>
        <dbReference type="SAM" id="MobiDB-lite"/>
    </source>
</evidence>
<protein>
    <submittedName>
        <fullName evidence="2">Uncharacterized protein</fullName>
    </submittedName>
</protein>
<sequence>MIRNLAQARPERPFPSHKKKRRPIKGRRFLCREHYRLCRSKRSTHIRAVSSPWNGV</sequence>
<dbReference type="EMBL" id="LN606600">
    <property type="protein sequence ID" value="CEF40525.1"/>
    <property type="molecule type" value="Genomic_DNA"/>
</dbReference>
<dbReference type="KEGG" id="asz:ASN_1148"/>
<name>A0A0U5FL49_9PROT</name>
<feature type="compositionally biased region" description="Basic residues" evidence="1">
    <location>
        <begin position="15"/>
        <end position="25"/>
    </location>
</feature>
<dbReference type="Proteomes" id="UP000056109">
    <property type="component" value="Chromosome I"/>
</dbReference>
<dbReference type="AlphaFoldDB" id="A0A0U5FL49"/>
<evidence type="ECO:0000313" key="2">
    <source>
        <dbReference type="EMBL" id="CEF40525.1"/>
    </source>
</evidence>